<proteinExistence type="predicted"/>
<dbReference type="InterPro" id="IPR000836">
    <property type="entry name" value="PRTase_dom"/>
</dbReference>
<dbReference type="Gene3D" id="3.40.50.2020">
    <property type="match status" value="1"/>
</dbReference>
<organism evidence="1 2">
    <name type="scientific">Brucella anthropi</name>
    <name type="common">Ochrobactrum anthropi</name>
    <dbReference type="NCBI Taxonomy" id="529"/>
    <lineage>
        <taxon>Bacteria</taxon>
        <taxon>Pseudomonadati</taxon>
        <taxon>Pseudomonadota</taxon>
        <taxon>Alphaproteobacteria</taxon>
        <taxon>Hyphomicrobiales</taxon>
        <taxon>Brucellaceae</taxon>
        <taxon>Brucella/Ochrobactrum group</taxon>
        <taxon>Brucella</taxon>
    </lineage>
</organism>
<reference evidence="1 2" key="1">
    <citation type="submission" date="2019-09" db="EMBL/GenBank/DDBJ databases">
        <title>Taxonomic organization of the family Brucellaceae based on a phylogenomic approach.</title>
        <authorList>
            <person name="Leclercq S."/>
            <person name="Cloeckaert A."/>
            <person name="Zygmunt M.S."/>
        </authorList>
    </citation>
    <scope>NUCLEOTIDE SEQUENCE [LARGE SCALE GENOMIC DNA]</scope>
    <source>
        <strain evidence="1 2">CCUG 34461</strain>
    </source>
</reference>
<dbReference type="Proteomes" id="UP000441102">
    <property type="component" value="Unassembled WGS sequence"/>
</dbReference>
<sequence length="233" mass="25639">MVDISVKTFVRYNAGMIQDRTSDEWKSIHIKKIIKGECLNPKAKFTWSCLNGATRSIIPSLTSVFLNDLYSRFANQIMTDFGTNLALVPVPNGVADANYPDNYRTLELAKGIASASNSNLEALDALRWKQAAGQAHKNEKRRDVDQYISNLIVSAKTTKPIVLFDDVITSGSQLASAKIALEEAGLTVVGLYAVMDVLDENVRGSAPAWITVERSPLRITDLFDDFGPIEISL</sequence>
<comment type="caution">
    <text evidence="1">The sequence shown here is derived from an EMBL/GenBank/DDBJ whole genome shotgun (WGS) entry which is preliminary data.</text>
</comment>
<gene>
    <name evidence="1" type="ORF">F9L06_11640</name>
</gene>
<accession>A0A6I0DU67</accession>
<dbReference type="GO" id="GO:0016757">
    <property type="term" value="F:glycosyltransferase activity"/>
    <property type="evidence" value="ECO:0007669"/>
    <property type="project" value="UniProtKB-KW"/>
</dbReference>
<evidence type="ECO:0000313" key="1">
    <source>
        <dbReference type="EMBL" id="KAB2799231.1"/>
    </source>
</evidence>
<dbReference type="SUPFAM" id="SSF53271">
    <property type="entry name" value="PRTase-like"/>
    <property type="match status" value="1"/>
</dbReference>
<dbReference type="InterPro" id="IPR029057">
    <property type="entry name" value="PRTase-like"/>
</dbReference>
<protein>
    <submittedName>
        <fullName evidence="1">Phosphoribosyltransferase</fullName>
    </submittedName>
</protein>
<dbReference type="CDD" id="cd06223">
    <property type="entry name" value="PRTases_typeI"/>
    <property type="match status" value="1"/>
</dbReference>
<dbReference type="AlphaFoldDB" id="A0A6I0DU67"/>
<keyword evidence="1" id="KW-0808">Transferase</keyword>
<name>A0A6I0DU67_BRUAN</name>
<dbReference type="RefSeq" id="WP_151576579.1">
    <property type="nucleotide sequence ID" value="NZ_WBWX01000003.1"/>
</dbReference>
<keyword evidence="1" id="KW-0328">Glycosyltransferase</keyword>
<dbReference type="EMBL" id="WBWX01000003">
    <property type="protein sequence ID" value="KAB2799231.1"/>
    <property type="molecule type" value="Genomic_DNA"/>
</dbReference>
<evidence type="ECO:0000313" key="2">
    <source>
        <dbReference type="Proteomes" id="UP000441102"/>
    </source>
</evidence>